<accession>A0A8J9YH01</accession>
<gene>
    <name evidence="1" type="ORF">BINO364_LOCUS12764</name>
</gene>
<protein>
    <submittedName>
        <fullName evidence="1">Uncharacterized protein</fullName>
    </submittedName>
</protein>
<evidence type="ECO:0000313" key="1">
    <source>
        <dbReference type="EMBL" id="CAH0727421.1"/>
    </source>
</evidence>
<organism evidence="1 2">
    <name type="scientific">Brenthis ino</name>
    <name type="common">lesser marbled fritillary</name>
    <dbReference type="NCBI Taxonomy" id="405034"/>
    <lineage>
        <taxon>Eukaryota</taxon>
        <taxon>Metazoa</taxon>
        <taxon>Ecdysozoa</taxon>
        <taxon>Arthropoda</taxon>
        <taxon>Hexapoda</taxon>
        <taxon>Insecta</taxon>
        <taxon>Pterygota</taxon>
        <taxon>Neoptera</taxon>
        <taxon>Endopterygota</taxon>
        <taxon>Lepidoptera</taxon>
        <taxon>Glossata</taxon>
        <taxon>Ditrysia</taxon>
        <taxon>Papilionoidea</taxon>
        <taxon>Nymphalidae</taxon>
        <taxon>Heliconiinae</taxon>
        <taxon>Argynnini</taxon>
        <taxon>Brenthis</taxon>
    </lineage>
</organism>
<dbReference type="EMBL" id="OV170226">
    <property type="protein sequence ID" value="CAH0727421.1"/>
    <property type="molecule type" value="Genomic_DNA"/>
</dbReference>
<dbReference type="Proteomes" id="UP000838878">
    <property type="component" value="Chromosome 6"/>
</dbReference>
<dbReference type="AlphaFoldDB" id="A0A8J9YH01"/>
<keyword evidence="2" id="KW-1185">Reference proteome</keyword>
<feature type="non-terminal residue" evidence="1">
    <location>
        <position position="90"/>
    </location>
</feature>
<name>A0A8J9YH01_9NEOP</name>
<evidence type="ECO:0000313" key="2">
    <source>
        <dbReference type="Proteomes" id="UP000838878"/>
    </source>
</evidence>
<reference evidence="1" key="1">
    <citation type="submission" date="2021-12" db="EMBL/GenBank/DDBJ databases">
        <authorList>
            <person name="Martin H S."/>
        </authorList>
    </citation>
    <scope>NUCLEOTIDE SEQUENCE</scope>
</reference>
<proteinExistence type="predicted"/>
<sequence>MVLVQPAERLYNKNTNWEMYKGIITKGIELINPLKTVEDIEEAIENLNKILHEAATSSTKVKEKLPLNNKYPKMIKDKILECRHQSMARN</sequence>
<dbReference type="OrthoDB" id="7474049at2759"/>